<dbReference type="Pfam" id="PF03407">
    <property type="entry name" value="Nucleotid_trans"/>
    <property type="match status" value="1"/>
</dbReference>
<accession>A0ABN9V645</accession>
<proteinExistence type="inferred from homology"/>
<comment type="similarity">
    <text evidence="1">Belongs to the glycosyltransferase 34 family.</text>
</comment>
<organism evidence="6 7">
    <name type="scientific">Prorocentrum cordatum</name>
    <dbReference type="NCBI Taxonomy" id="2364126"/>
    <lineage>
        <taxon>Eukaryota</taxon>
        <taxon>Sar</taxon>
        <taxon>Alveolata</taxon>
        <taxon>Dinophyceae</taxon>
        <taxon>Prorocentrales</taxon>
        <taxon>Prorocentraceae</taxon>
        <taxon>Prorocentrum</taxon>
    </lineage>
</organism>
<dbReference type="Gene3D" id="3.90.550.10">
    <property type="entry name" value="Spore Coat Polysaccharide Biosynthesis Protein SpsA, Chain A"/>
    <property type="match status" value="1"/>
</dbReference>
<evidence type="ECO:0000256" key="1">
    <source>
        <dbReference type="ARBA" id="ARBA00005664"/>
    </source>
</evidence>
<feature type="domain" description="Nucleotide-diphospho-sugar transferase" evidence="5">
    <location>
        <begin position="140"/>
        <end position="246"/>
    </location>
</feature>
<evidence type="ECO:0000313" key="6">
    <source>
        <dbReference type="EMBL" id="CAK0866803.1"/>
    </source>
</evidence>
<dbReference type="InterPro" id="IPR008630">
    <property type="entry name" value="Glyco_trans_34"/>
</dbReference>
<dbReference type="Proteomes" id="UP001189429">
    <property type="component" value="Unassembled WGS sequence"/>
</dbReference>
<dbReference type="PANTHER" id="PTHR31306:SF4">
    <property type="entry name" value="ALPHA-1,2-GALACTOSYLTRANSFERASE"/>
    <property type="match status" value="1"/>
</dbReference>
<sequence>MMCSVHGKARTARNLEDDGDGGYKCTNGNECVRVRKNAQLPGDATCSHCGAHQLATNTRCHTCVAPNPRGGNTCSGNNRKDSKEEGDEVRLKVCILMWYDEAMEEYADLNREMNRRYCERHGLDLVVSSSRERPERGPHWERFSLMLKHIRDYDYMVWIDADAYFYPGARDIRSLIDVQKDFTFSRGGPGGPMRMVNSGVFVAKSSDYSVQFLLEWAFNDERYNNRTLPQWQDQAVLFDLLRENALGIQEHCSFRAYGTLQHLREVGPRARFDRNPLILHLAGAPAGARIKASGRYTSPGAPAAGLDAT</sequence>
<keyword evidence="7" id="KW-1185">Reference proteome</keyword>
<keyword evidence="4" id="KW-0808">Transferase</keyword>
<dbReference type="InterPro" id="IPR029044">
    <property type="entry name" value="Nucleotide-diphossugar_trans"/>
</dbReference>
<gene>
    <name evidence="6" type="ORF">PCOR1329_LOCUS53902</name>
</gene>
<evidence type="ECO:0000256" key="4">
    <source>
        <dbReference type="ARBA" id="ARBA00022679"/>
    </source>
</evidence>
<keyword evidence="3" id="KW-0328">Glycosyltransferase</keyword>
<comment type="similarity">
    <text evidence="2">Belongs to the glycosyltransferase 77 family.</text>
</comment>
<evidence type="ECO:0000259" key="5">
    <source>
        <dbReference type="Pfam" id="PF03407"/>
    </source>
</evidence>
<dbReference type="SUPFAM" id="SSF53448">
    <property type="entry name" value="Nucleotide-diphospho-sugar transferases"/>
    <property type="match status" value="1"/>
</dbReference>
<dbReference type="EMBL" id="CAUYUJ010016576">
    <property type="protein sequence ID" value="CAK0866803.1"/>
    <property type="molecule type" value="Genomic_DNA"/>
</dbReference>
<name>A0ABN9V645_9DINO</name>
<reference evidence="6" key="1">
    <citation type="submission" date="2023-10" db="EMBL/GenBank/DDBJ databases">
        <authorList>
            <person name="Chen Y."/>
            <person name="Shah S."/>
            <person name="Dougan E. K."/>
            <person name="Thang M."/>
            <person name="Chan C."/>
        </authorList>
    </citation>
    <scope>NUCLEOTIDE SEQUENCE [LARGE SCALE GENOMIC DNA]</scope>
</reference>
<dbReference type="PANTHER" id="PTHR31306">
    <property type="entry name" value="ALPHA-1,6-MANNOSYLTRANSFERASE MNN11-RELATED"/>
    <property type="match status" value="1"/>
</dbReference>
<dbReference type="InterPro" id="IPR005069">
    <property type="entry name" value="Nucl-diP-sugar_transferase"/>
</dbReference>
<evidence type="ECO:0000256" key="2">
    <source>
        <dbReference type="ARBA" id="ARBA00007033"/>
    </source>
</evidence>
<comment type="caution">
    <text evidence="6">The sequence shown here is derived from an EMBL/GenBank/DDBJ whole genome shotgun (WGS) entry which is preliminary data.</text>
</comment>
<evidence type="ECO:0000313" key="7">
    <source>
        <dbReference type="Proteomes" id="UP001189429"/>
    </source>
</evidence>
<evidence type="ECO:0000256" key="3">
    <source>
        <dbReference type="ARBA" id="ARBA00022676"/>
    </source>
</evidence>
<protein>
    <recommendedName>
        <fullName evidence="5">Nucleotide-diphospho-sugar transferase domain-containing protein</fullName>
    </recommendedName>
</protein>